<dbReference type="InterPro" id="IPR011006">
    <property type="entry name" value="CheY-like_superfamily"/>
</dbReference>
<protein>
    <submittedName>
        <fullName evidence="8">Transcriptional regulatory protein ZraR</fullName>
    </submittedName>
</protein>
<dbReference type="EMBL" id="CP015136">
    <property type="protein sequence ID" value="AMY12955.1"/>
    <property type="molecule type" value="Genomic_DNA"/>
</dbReference>
<dbReference type="Gene3D" id="3.40.50.300">
    <property type="entry name" value="P-loop containing nucleotide triphosphate hydrolases"/>
    <property type="match status" value="1"/>
</dbReference>
<keyword evidence="2" id="KW-0067">ATP-binding</keyword>
<dbReference type="GO" id="GO:0043565">
    <property type="term" value="F:sequence-specific DNA binding"/>
    <property type="evidence" value="ECO:0007669"/>
    <property type="project" value="InterPro"/>
</dbReference>
<dbReference type="Gene3D" id="1.10.10.60">
    <property type="entry name" value="Homeodomain-like"/>
    <property type="match status" value="1"/>
</dbReference>
<dbReference type="RefSeq" id="WP_234800635.1">
    <property type="nucleotide sequence ID" value="NZ_CP015136.1"/>
</dbReference>
<dbReference type="STRING" id="1855912.LuPra_06239"/>
<dbReference type="PROSITE" id="PS00676">
    <property type="entry name" value="SIGMA54_INTERACT_2"/>
    <property type="match status" value="1"/>
</dbReference>
<dbReference type="Pfam" id="PF00158">
    <property type="entry name" value="Sigma54_activat"/>
    <property type="match status" value="1"/>
</dbReference>
<evidence type="ECO:0000256" key="4">
    <source>
        <dbReference type="ARBA" id="ARBA00023163"/>
    </source>
</evidence>
<keyword evidence="9" id="KW-1185">Reference proteome</keyword>
<evidence type="ECO:0000256" key="2">
    <source>
        <dbReference type="ARBA" id="ARBA00022840"/>
    </source>
</evidence>
<keyword evidence="5" id="KW-0597">Phosphoprotein</keyword>
<dbReference type="KEGG" id="abac:LuPra_06239"/>
<dbReference type="SUPFAM" id="SSF46689">
    <property type="entry name" value="Homeodomain-like"/>
    <property type="match status" value="1"/>
</dbReference>
<dbReference type="SUPFAM" id="SSF52172">
    <property type="entry name" value="CheY-like"/>
    <property type="match status" value="1"/>
</dbReference>
<dbReference type="SMART" id="SM00382">
    <property type="entry name" value="AAA"/>
    <property type="match status" value="1"/>
</dbReference>
<evidence type="ECO:0000256" key="5">
    <source>
        <dbReference type="PROSITE-ProRule" id="PRU00169"/>
    </source>
</evidence>
<dbReference type="PANTHER" id="PTHR32071:SF113">
    <property type="entry name" value="ALGINATE BIOSYNTHESIS TRANSCRIPTIONAL REGULATORY PROTEIN ALGB"/>
    <property type="match status" value="1"/>
</dbReference>
<dbReference type="Gene3D" id="3.40.50.2300">
    <property type="match status" value="1"/>
</dbReference>
<dbReference type="GO" id="GO:0005524">
    <property type="term" value="F:ATP binding"/>
    <property type="evidence" value="ECO:0007669"/>
    <property type="project" value="UniProtKB-KW"/>
</dbReference>
<evidence type="ECO:0000256" key="3">
    <source>
        <dbReference type="ARBA" id="ARBA00023015"/>
    </source>
</evidence>
<dbReference type="Proteomes" id="UP000076079">
    <property type="component" value="Chromosome"/>
</dbReference>
<dbReference type="AlphaFoldDB" id="A0A143PW82"/>
<gene>
    <name evidence="8" type="primary">zraR_26</name>
    <name evidence="8" type="ORF">LuPra_06239</name>
</gene>
<evidence type="ECO:0000313" key="9">
    <source>
        <dbReference type="Proteomes" id="UP000076079"/>
    </source>
</evidence>
<dbReference type="InterPro" id="IPR002197">
    <property type="entry name" value="HTH_Fis"/>
</dbReference>
<dbReference type="PANTHER" id="PTHR32071">
    <property type="entry name" value="TRANSCRIPTIONAL REGULATORY PROTEIN"/>
    <property type="match status" value="1"/>
</dbReference>
<dbReference type="InterPro" id="IPR025943">
    <property type="entry name" value="Sigma_54_int_dom_ATP-bd_2"/>
</dbReference>
<dbReference type="PRINTS" id="PR01590">
    <property type="entry name" value="HTHFIS"/>
</dbReference>
<evidence type="ECO:0000259" key="6">
    <source>
        <dbReference type="PROSITE" id="PS50045"/>
    </source>
</evidence>
<dbReference type="GO" id="GO:0006355">
    <property type="term" value="P:regulation of DNA-templated transcription"/>
    <property type="evidence" value="ECO:0007669"/>
    <property type="project" value="InterPro"/>
</dbReference>
<organism evidence="8 9">
    <name type="scientific">Luteitalea pratensis</name>
    <dbReference type="NCBI Taxonomy" id="1855912"/>
    <lineage>
        <taxon>Bacteria</taxon>
        <taxon>Pseudomonadati</taxon>
        <taxon>Acidobacteriota</taxon>
        <taxon>Vicinamibacteria</taxon>
        <taxon>Vicinamibacterales</taxon>
        <taxon>Vicinamibacteraceae</taxon>
        <taxon>Luteitalea</taxon>
    </lineage>
</organism>
<dbReference type="InterPro" id="IPR058031">
    <property type="entry name" value="AAA_lid_NorR"/>
</dbReference>
<dbReference type="PATRIC" id="fig|1813736.3.peg.6552"/>
<dbReference type="GO" id="GO:0000160">
    <property type="term" value="P:phosphorelay signal transduction system"/>
    <property type="evidence" value="ECO:0007669"/>
    <property type="project" value="InterPro"/>
</dbReference>
<sequence>MTKPRVLVVDDDEDIRVQMKWALAADYEVSMAGDRMSAVAAYTTERPLVTLLDLGLPPSPNDPTEGLATLSGLLVLDRQAKVVIVSGQGEKANALSAVGAGAWDFLSKPVDTDELGRVLARGVYVAQLEREYRAVQEETRAEAFEEMIGSSAAMHTVFAFVRKVANTSAPVLILGENGTGKEMVARALHRRSRQRDAPFVAINCGAIPEALLESELFGHEKGAFTGAHALRKGLIETAAGGTLFLDEIGELSAQLQVKLLRFLQEKNFQRVGGRQEIQSDARVVAATNVNLQESVASGKFREDLYFRLAVLVVRLPAMRERGDDVTLVAKEFLRRYGAQHLRTGLTFAPDALRAMNQHAWSGNVRELQNRVQRAVIMSEGKRVTARDLELVDGSDALSLPTLREAREQVERELVQESLRRHGGKITPAAQELGISRPTFYELLDKLGIARE</sequence>
<dbReference type="InterPro" id="IPR027417">
    <property type="entry name" value="P-loop_NTPase"/>
</dbReference>
<dbReference type="SMART" id="SM00448">
    <property type="entry name" value="REC"/>
    <property type="match status" value="1"/>
</dbReference>
<dbReference type="PROSITE" id="PS50045">
    <property type="entry name" value="SIGMA54_INTERACT_4"/>
    <property type="match status" value="1"/>
</dbReference>
<keyword evidence="3" id="KW-0805">Transcription regulation</keyword>
<keyword evidence="1" id="KW-0547">Nucleotide-binding</keyword>
<keyword evidence="4" id="KW-0804">Transcription</keyword>
<dbReference type="Pfam" id="PF00072">
    <property type="entry name" value="Response_reg"/>
    <property type="match status" value="1"/>
</dbReference>
<accession>A0A143PW82</accession>
<dbReference type="InterPro" id="IPR014264">
    <property type="entry name" value="PEP-CTERM_resp_reg"/>
</dbReference>
<dbReference type="PROSITE" id="PS50110">
    <property type="entry name" value="RESPONSE_REGULATORY"/>
    <property type="match status" value="1"/>
</dbReference>
<feature type="domain" description="Sigma-54 factor interaction" evidence="6">
    <location>
        <begin position="147"/>
        <end position="376"/>
    </location>
</feature>
<dbReference type="Pfam" id="PF25601">
    <property type="entry name" value="AAA_lid_14"/>
    <property type="match status" value="1"/>
</dbReference>
<dbReference type="InterPro" id="IPR001789">
    <property type="entry name" value="Sig_transdc_resp-reg_receiver"/>
</dbReference>
<proteinExistence type="predicted"/>
<dbReference type="SUPFAM" id="SSF52540">
    <property type="entry name" value="P-loop containing nucleoside triphosphate hydrolases"/>
    <property type="match status" value="1"/>
</dbReference>
<dbReference type="Pfam" id="PF02954">
    <property type="entry name" value="HTH_8"/>
    <property type="match status" value="1"/>
</dbReference>
<dbReference type="Gene3D" id="1.10.8.60">
    <property type="match status" value="1"/>
</dbReference>
<feature type="domain" description="Response regulatory" evidence="7">
    <location>
        <begin position="5"/>
        <end position="123"/>
    </location>
</feature>
<evidence type="ECO:0000259" key="7">
    <source>
        <dbReference type="PROSITE" id="PS50110"/>
    </source>
</evidence>
<dbReference type="InterPro" id="IPR003593">
    <property type="entry name" value="AAA+_ATPase"/>
</dbReference>
<dbReference type="FunFam" id="3.40.50.300:FF:000006">
    <property type="entry name" value="DNA-binding transcriptional regulator NtrC"/>
    <property type="match status" value="1"/>
</dbReference>
<name>A0A143PW82_LUTPR</name>
<reference evidence="9" key="2">
    <citation type="submission" date="2016-04" db="EMBL/GenBank/DDBJ databases">
        <title>First Complete Genome Sequence of a Subdivision 6 Acidobacterium.</title>
        <authorList>
            <person name="Huang S."/>
            <person name="Vieira S."/>
            <person name="Bunk B."/>
            <person name="Riedel T."/>
            <person name="Sproeer C."/>
            <person name="Overmann J."/>
        </authorList>
    </citation>
    <scope>NUCLEOTIDE SEQUENCE [LARGE SCALE GENOMIC DNA]</scope>
    <source>
        <strain evidence="9">DSM 100886 HEG_-6_39</strain>
    </source>
</reference>
<dbReference type="InterPro" id="IPR009057">
    <property type="entry name" value="Homeodomain-like_sf"/>
</dbReference>
<feature type="modified residue" description="4-aspartylphosphate" evidence="5">
    <location>
        <position position="53"/>
    </location>
</feature>
<dbReference type="InterPro" id="IPR002078">
    <property type="entry name" value="Sigma_54_int"/>
</dbReference>
<dbReference type="CDD" id="cd00009">
    <property type="entry name" value="AAA"/>
    <property type="match status" value="1"/>
</dbReference>
<evidence type="ECO:0000313" key="8">
    <source>
        <dbReference type="EMBL" id="AMY12955.1"/>
    </source>
</evidence>
<reference evidence="8 9" key="1">
    <citation type="journal article" date="2016" name="Genome Announc.">
        <title>First Complete Genome Sequence of a Subdivision 6 Acidobacterium Strain.</title>
        <authorList>
            <person name="Huang S."/>
            <person name="Vieira S."/>
            <person name="Bunk B."/>
            <person name="Riedel T."/>
            <person name="Sproer C."/>
            <person name="Overmann J."/>
        </authorList>
    </citation>
    <scope>NUCLEOTIDE SEQUENCE [LARGE SCALE GENOMIC DNA]</scope>
    <source>
        <strain evidence="9">DSM 100886 HEG_-6_39</strain>
    </source>
</reference>
<dbReference type="NCBIfam" id="TIGR02915">
    <property type="entry name" value="PEP_resp_reg"/>
    <property type="match status" value="1"/>
</dbReference>
<evidence type="ECO:0000256" key="1">
    <source>
        <dbReference type="ARBA" id="ARBA00022741"/>
    </source>
</evidence>